<dbReference type="PANTHER" id="PTHR47186:SF49">
    <property type="entry name" value="NB-ARC DOMAIN-CONTAINING PROTEIN"/>
    <property type="match status" value="1"/>
</dbReference>
<dbReference type="InterPro" id="IPR055414">
    <property type="entry name" value="LRR_R13L4/SHOC2-like"/>
</dbReference>
<keyword evidence="4" id="KW-1185">Reference proteome</keyword>
<gene>
    <name evidence="3" type="ORF">EJB05_50432</name>
</gene>
<comment type="caution">
    <text evidence="3">The sequence shown here is derived from an EMBL/GenBank/DDBJ whole genome shotgun (WGS) entry which is preliminary data.</text>
</comment>
<evidence type="ECO:0000259" key="2">
    <source>
        <dbReference type="Pfam" id="PF23598"/>
    </source>
</evidence>
<evidence type="ECO:0000313" key="3">
    <source>
        <dbReference type="EMBL" id="TVU04015.1"/>
    </source>
</evidence>
<evidence type="ECO:0000313" key="4">
    <source>
        <dbReference type="Proteomes" id="UP000324897"/>
    </source>
</evidence>
<feature type="domain" description="Disease resistance R13L4/SHOC-2-like LRR" evidence="2">
    <location>
        <begin position="137"/>
        <end position="428"/>
    </location>
</feature>
<dbReference type="Pfam" id="PF23598">
    <property type="entry name" value="LRR_14"/>
    <property type="match status" value="1"/>
</dbReference>
<dbReference type="Proteomes" id="UP000324897">
    <property type="component" value="Unassembled WGS sequence"/>
</dbReference>
<organism evidence="3 4">
    <name type="scientific">Eragrostis curvula</name>
    <name type="common">weeping love grass</name>
    <dbReference type="NCBI Taxonomy" id="38414"/>
    <lineage>
        <taxon>Eukaryota</taxon>
        <taxon>Viridiplantae</taxon>
        <taxon>Streptophyta</taxon>
        <taxon>Embryophyta</taxon>
        <taxon>Tracheophyta</taxon>
        <taxon>Spermatophyta</taxon>
        <taxon>Magnoliopsida</taxon>
        <taxon>Liliopsida</taxon>
        <taxon>Poales</taxon>
        <taxon>Poaceae</taxon>
        <taxon>PACMAD clade</taxon>
        <taxon>Chloridoideae</taxon>
        <taxon>Eragrostideae</taxon>
        <taxon>Eragrostidinae</taxon>
        <taxon>Eragrostis</taxon>
    </lineage>
</organism>
<dbReference type="AlphaFoldDB" id="A0A5J9SYE6"/>
<proteinExistence type="predicted"/>
<reference evidence="3 4" key="1">
    <citation type="journal article" date="2019" name="Sci. Rep.">
        <title>A high-quality genome of Eragrostis curvula grass provides insights into Poaceae evolution and supports new strategies to enhance forage quality.</title>
        <authorList>
            <person name="Carballo J."/>
            <person name="Santos B.A.C.M."/>
            <person name="Zappacosta D."/>
            <person name="Garbus I."/>
            <person name="Selva J.P."/>
            <person name="Gallo C.A."/>
            <person name="Diaz A."/>
            <person name="Albertini E."/>
            <person name="Caccamo M."/>
            <person name="Echenique V."/>
        </authorList>
    </citation>
    <scope>NUCLEOTIDE SEQUENCE [LARGE SCALE GENOMIC DNA]</scope>
    <source>
        <strain evidence="4">cv. Victoria</strain>
        <tissue evidence="3">Leaf</tissue>
    </source>
</reference>
<dbReference type="OrthoDB" id="762143at2759"/>
<feature type="non-terminal residue" evidence="3">
    <location>
        <position position="1"/>
    </location>
</feature>
<dbReference type="PANTHER" id="PTHR47186">
    <property type="entry name" value="LEUCINE-RICH REPEAT-CONTAINING PROTEIN 57"/>
    <property type="match status" value="1"/>
</dbReference>
<keyword evidence="1" id="KW-0677">Repeat</keyword>
<sequence length="620" mass="70155">MGEGFLPAPGGDGSMKEEYDVGVSYYTSLIRRNLIQPVVLDYSGSETVVAVLDYSGSQIALMDGVIRSFAEFMAKEEVLVIRPGQESTQLISSAKFRRLSIVSTKSESAVVLPDWNSISEKQELLRSLIIKGRMKFEPGIDSSLNRFPSLPVLMLRYAESDRFVESLAKLKHLRFLLLSCTDISRLPDDIHKMKFLEYVHIEDCARFSGELPNSIVKLERLRHLLIIDGAPFTVVPKGFGGLTNLRELGSFPVQTDGEWCSLQELGSLYRLRNLKIVGLQAAMPCSASSSATAAKAKMHEKQQLKELYLDWNNPREEENRDEVVQRVEEVIDQLRPPCHVEELYFDNYLGRRGPSWLTAAATVDLKSLTRLRLRGLPFCTQLPDGLCQLHSLKELLIRSAPAIRRVGPEFVHHHQMSAFPRLEDLKFSRLPNWEEWKLHIQDCSKLDRLPAGLASSKRIAPRELSVHHAARITALENIASVETLTVYDCPRLKVIRGFPRLRYVGIELCRAIEVLQEVGPALDSMELIDPAMKTLPEYLRGLQIGQLFLRCPQRLHDLLNSDSSNDDEYWHEMEKIKHCGYFLTEPADQSITTSTRSSSIRNSHCSSFPRCALRSLLAAI</sequence>
<dbReference type="Gramene" id="TVU04015">
    <property type="protein sequence ID" value="TVU04015"/>
    <property type="gene ID" value="EJB05_50432"/>
</dbReference>
<protein>
    <recommendedName>
        <fullName evidence="2">Disease resistance R13L4/SHOC-2-like LRR domain-containing protein</fullName>
    </recommendedName>
</protein>
<dbReference type="Gene3D" id="3.80.10.10">
    <property type="entry name" value="Ribonuclease Inhibitor"/>
    <property type="match status" value="1"/>
</dbReference>
<dbReference type="SUPFAM" id="SSF52047">
    <property type="entry name" value="RNI-like"/>
    <property type="match status" value="1"/>
</dbReference>
<name>A0A5J9SYE6_9POAL</name>
<dbReference type="EMBL" id="RWGY01000113">
    <property type="protein sequence ID" value="TVU04015.1"/>
    <property type="molecule type" value="Genomic_DNA"/>
</dbReference>
<evidence type="ECO:0000256" key="1">
    <source>
        <dbReference type="ARBA" id="ARBA00022737"/>
    </source>
</evidence>
<dbReference type="InterPro" id="IPR032675">
    <property type="entry name" value="LRR_dom_sf"/>
</dbReference>
<accession>A0A5J9SYE6</accession>